<evidence type="ECO:0000256" key="1">
    <source>
        <dbReference type="SAM" id="MobiDB-lite"/>
    </source>
</evidence>
<protein>
    <submittedName>
        <fullName evidence="2">Uncharacterized protein</fullName>
    </submittedName>
</protein>
<dbReference type="AlphaFoldDB" id="A0A8S9Y2C5"/>
<dbReference type="EMBL" id="WIXP02000002">
    <property type="protein sequence ID" value="KAF6214909.1"/>
    <property type="molecule type" value="Genomic_DNA"/>
</dbReference>
<reference evidence="2" key="1">
    <citation type="journal article" date="2021" name="Mol. Ecol. Resour.">
        <title>Apolygus lucorum genome provides insights into omnivorousness and mesophyll feeding.</title>
        <authorList>
            <person name="Liu Y."/>
            <person name="Liu H."/>
            <person name="Wang H."/>
            <person name="Huang T."/>
            <person name="Liu B."/>
            <person name="Yang B."/>
            <person name="Yin L."/>
            <person name="Li B."/>
            <person name="Zhang Y."/>
            <person name="Zhang S."/>
            <person name="Jiang F."/>
            <person name="Zhang X."/>
            <person name="Ren Y."/>
            <person name="Wang B."/>
            <person name="Wang S."/>
            <person name="Lu Y."/>
            <person name="Wu K."/>
            <person name="Fan W."/>
            <person name="Wang G."/>
        </authorList>
    </citation>
    <scope>NUCLEOTIDE SEQUENCE</scope>
    <source>
        <strain evidence="2">12Hb</strain>
    </source>
</reference>
<comment type="caution">
    <text evidence="2">The sequence shown here is derived from an EMBL/GenBank/DDBJ whole genome shotgun (WGS) entry which is preliminary data.</text>
</comment>
<name>A0A8S9Y2C5_APOLU</name>
<organism evidence="2 3">
    <name type="scientific">Apolygus lucorum</name>
    <name type="common">Small green plant bug</name>
    <name type="synonym">Lygocoris lucorum</name>
    <dbReference type="NCBI Taxonomy" id="248454"/>
    <lineage>
        <taxon>Eukaryota</taxon>
        <taxon>Metazoa</taxon>
        <taxon>Ecdysozoa</taxon>
        <taxon>Arthropoda</taxon>
        <taxon>Hexapoda</taxon>
        <taxon>Insecta</taxon>
        <taxon>Pterygota</taxon>
        <taxon>Neoptera</taxon>
        <taxon>Paraneoptera</taxon>
        <taxon>Hemiptera</taxon>
        <taxon>Heteroptera</taxon>
        <taxon>Panheteroptera</taxon>
        <taxon>Cimicomorpha</taxon>
        <taxon>Miridae</taxon>
        <taxon>Mirini</taxon>
        <taxon>Apolygus</taxon>
    </lineage>
</organism>
<evidence type="ECO:0000313" key="3">
    <source>
        <dbReference type="Proteomes" id="UP000466442"/>
    </source>
</evidence>
<gene>
    <name evidence="2" type="ORF">GE061_009654</name>
</gene>
<sequence>MNNVFAVAYQSRKVSRSLCHEDEHKEEYDKDEHKAECDKDEHKEECDKDEHKEECDKDERKEEFAGNKLEASLGSKLEILEVFASGFATQELVWINEETAYPTIDLDAAPTLRAESCLILDYGCSTSDDVTLPGFKFREENRKIELHLN</sequence>
<feature type="region of interest" description="Disordered" evidence="1">
    <location>
        <begin position="20"/>
        <end position="61"/>
    </location>
</feature>
<evidence type="ECO:0000313" key="2">
    <source>
        <dbReference type="EMBL" id="KAF6214909.1"/>
    </source>
</evidence>
<keyword evidence="3" id="KW-1185">Reference proteome</keyword>
<accession>A0A8S9Y2C5</accession>
<proteinExistence type="predicted"/>
<dbReference type="Proteomes" id="UP000466442">
    <property type="component" value="Unassembled WGS sequence"/>
</dbReference>